<protein>
    <submittedName>
        <fullName evidence="1">Uncharacterized protein</fullName>
    </submittedName>
</protein>
<name>A0ACC1HR80_9FUNG</name>
<reference evidence="1" key="1">
    <citation type="submission" date="2022-06" db="EMBL/GenBank/DDBJ databases">
        <title>Phylogenomic reconstructions and comparative analyses of Kickxellomycotina fungi.</title>
        <authorList>
            <person name="Reynolds N.K."/>
            <person name="Stajich J.E."/>
            <person name="Barry K."/>
            <person name="Grigoriev I.V."/>
            <person name="Crous P."/>
            <person name="Smith M.E."/>
        </authorList>
    </citation>
    <scope>NUCLEOTIDE SEQUENCE</scope>
    <source>
        <strain evidence="1">RSA 2271</strain>
    </source>
</reference>
<dbReference type="Proteomes" id="UP001145114">
    <property type="component" value="Unassembled WGS sequence"/>
</dbReference>
<evidence type="ECO:0000313" key="1">
    <source>
        <dbReference type="EMBL" id="KAJ1678786.1"/>
    </source>
</evidence>
<gene>
    <name evidence="1" type="ORF">EV182_003359</name>
</gene>
<organism evidence="1 2">
    <name type="scientific">Spiromyces aspiralis</name>
    <dbReference type="NCBI Taxonomy" id="68401"/>
    <lineage>
        <taxon>Eukaryota</taxon>
        <taxon>Fungi</taxon>
        <taxon>Fungi incertae sedis</taxon>
        <taxon>Zoopagomycota</taxon>
        <taxon>Kickxellomycotina</taxon>
        <taxon>Kickxellomycetes</taxon>
        <taxon>Kickxellales</taxon>
        <taxon>Kickxellaceae</taxon>
        <taxon>Spiromyces</taxon>
    </lineage>
</organism>
<comment type="caution">
    <text evidence="1">The sequence shown here is derived from an EMBL/GenBank/DDBJ whole genome shotgun (WGS) entry which is preliminary data.</text>
</comment>
<dbReference type="EMBL" id="JAMZIH010000857">
    <property type="protein sequence ID" value="KAJ1678786.1"/>
    <property type="molecule type" value="Genomic_DNA"/>
</dbReference>
<feature type="non-terminal residue" evidence="1">
    <location>
        <position position="385"/>
    </location>
</feature>
<sequence>TTATTTSSFVTDPHISSSSSSSLPSSRNKVAGPNDPLQLPPSSTDPIEAYRAISRAMRGIKPPRPNFQFDGCGIGYIQQQQQVLSGISATESQILSEAEIEAIRNANAIVDQHFRLSKSATSKSEFRSRRHFQVFKSSKSLDIDRNFARTTNFRPATAAGSSTTASTNDPRFFNLGLRNCVPPGHDSSSDPSSANDSGADSDRHSSNSRRHDSIMTLNFSKDAHSSDSLFDAEANIRGHQVARRARKVEKLLGTDVDRSAIIKSFKRRDNKWYLEPTYDKFDISFDMEGKVDGGTWDALIEYLTPPGSIQVDFEIAFLLTFRVFATPRQFCDALIQRFSLQPPQGIGLQEIKTWQEMMQRPVQHKVYQIISSWYNEYWHSDEDNG</sequence>
<keyword evidence="2" id="KW-1185">Reference proteome</keyword>
<feature type="non-terminal residue" evidence="1">
    <location>
        <position position="1"/>
    </location>
</feature>
<proteinExistence type="predicted"/>
<accession>A0ACC1HR80</accession>
<evidence type="ECO:0000313" key="2">
    <source>
        <dbReference type="Proteomes" id="UP001145114"/>
    </source>
</evidence>